<proteinExistence type="predicted"/>
<reference evidence="1" key="1">
    <citation type="submission" date="2022-11" db="EMBL/GenBank/DDBJ databases">
        <title>Genome Sequence of Nemania bipapillata.</title>
        <authorList>
            <person name="Buettner E."/>
        </authorList>
    </citation>
    <scope>NUCLEOTIDE SEQUENCE</scope>
    <source>
        <strain evidence="1">CP14</strain>
    </source>
</reference>
<dbReference type="Proteomes" id="UP001153334">
    <property type="component" value="Unassembled WGS sequence"/>
</dbReference>
<keyword evidence="2" id="KW-1185">Reference proteome</keyword>
<evidence type="ECO:0000313" key="1">
    <source>
        <dbReference type="EMBL" id="KAJ8112206.1"/>
    </source>
</evidence>
<organism evidence="1 2">
    <name type="scientific">Nemania bipapillata</name>
    <dbReference type="NCBI Taxonomy" id="110536"/>
    <lineage>
        <taxon>Eukaryota</taxon>
        <taxon>Fungi</taxon>
        <taxon>Dikarya</taxon>
        <taxon>Ascomycota</taxon>
        <taxon>Pezizomycotina</taxon>
        <taxon>Sordariomycetes</taxon>
        <taxon>Xylariomycetidae</taxon>
        <taxon>Xylariales</taxon>
        <taxon>Xylariaceae</taxon>
        <taxon>Nemania</taxon>
    </lineage>
</organism>
<gene>
    <name evidence="1" type="ORF">ONZ43_g5443</name>
</gene>
<accession>A0ACC2IAN4</accession>
<evidence type="ECO:0000313" key="2">
    <source>
        <dbReference type="Proteomes" id="UP001153334"/>
    </source>
</evidence>
<protein>
    <submittedName>
        <fullName evidence="1">Uncharacterized protein</fullName>
    </submittedName>
</protein>
<name>A0ACC2IAN4_9PEZI</name>
<sequence length="1995" mass="220254">MDPIAIIGLAFRLPGGIEDVSSLWDMLKHGRNLMREWPENRANIGTFYRPDSGLKNTLYSKGGYFMDGDPAAFDAPFFSITPQEAAAMDPQQRWLLETSYRALENGTKTAVYASFTSEDYIMMTAKDPDHAPHMVSTSTSPSIQANRLSCMVTMDLACQSLRNGQSSMALIASGNSLLSPEWSLYMSNMNFLSKDSRCYSFDHRANGYARGEGVIVLVLKRLADAIRDGDTIRAVVRGTGSNQDGRTPALPRPSQSAQEALIRQVYESCNLSFETTRYVETHGTGTQIGDVTEATALGRVFRGSRSTKEPLYIGSIKANIGHLEGGSGLASILKTIMILENGVIPPNALFEKLNSKINAKFYHLEVPTSCVPWPSHGLRRISIDSFGFGGANSHIILDDAFHTLEALGTVGCHHTLTSPSFLRNAPEKVMNGEVDHTSDRTNKVTPEYRLLTWSARDEDALKQMLHLYDAYVKSHLYGDANFVGQLAYTLAARRTVMTWRSFSVLNGQESPETFNLAATKCERAARDVGVAFIFTGQGAQYANMGMELIRYPIVQATLAEADIAFRELGAEWSLFALVELLGSFNIFPDVVVGHSSGEITAAYTIGALSLRSACRISYHRGRLAGKVATASALQPGAMMSVNLAELEAESYVEKASLIGRVSIACINSPTNVTLSGDETTIDRLQVDLEKDGIFTRKLRTGVAYHSPAMHQIAEEYMSSLGSLEKRQSHAGEPLMVSTVTSQKVAAISLLEPQYWVDNLESPVRFVDALRYVVHTAPKVDGLKPITNYLEIGPHGALQRPIRDTLSSAGNSIARYMSILAKQTSPSKTVLQLVGQLFACGHPVSIISANQQDSPPSTAKAIVDSPQYPFNKMLTYWHEPRTSRDWRLREGPLRSLLGLRTSDWNPLQPRWRKILTVEDVPWVADHIVGNTIIFPAVGSITIAMEAVRQTASGSQAIRGYHVKEATFTSPIIITPGQTTEVVTHLHPLQQAYERSLTRFEIEIFSYAENYWRVCCKCIIHVEFEQESRTEVDGGQELQLLTDSLAGKYESIQLKADVKIASSDFYNWLHENSFRYGPTFSLADEVCWNGNEFAIAQINVGPPVEEFEECVVHPGILDSCLQICPIPPSQGMSLNIPTSIPHKIKDAWISETGWQSPSTGRVKVIADAKLKHAAAGLDCEVAVLSETGALLFYIKRLEMLPIMARERGDDDTERTLLHYIDWKPQVGLNKLQQSREVSNALANSPSSEGAAVHDRTELEETLKFVVQQNMDNLRGTDLEKMSVHIRQYINLLESQLQEKPTRDVPKACGIAAKLQDIGARRPSWKIFTEVAHNLNSIINEESHGLELSLSSPLVQDYLDDMVATVCNPNLEAYFELLAHQKPTQGSSRIEARTGGIAFAEYTYSDASPTSVDDARQRFAEHKERIEFKCLDFKQDLLTQGIRPASYDVILAAGSLQGAKDIGAVLRNFRQVLTPGGQLVLQEITTPNRFEIALGFGAIKDWWSDQLDDCYSDRTITPIQWDAALTENGFSGIDLIIRDYQNDAAHCSSAMASTAAAQPSLPLAYARVILVIDEDEFQKSLAGSLLQNTSWNSRVLTVNEMADVKLESSDHVICLADVYSPFLHPMRQTTLNSVKNWVQESTNLFWVTACDAESTALSSSYPYAGVKDGFLRTLRSEFPLNRIVSLTVDGGARDVLTFAKYVLSVFGSAFNRGSGTDVEYIVRDGQILTGRLVDDTQTTNDLMSSIRPKNITEPWLPGPPLTLAVRTRGQLETLYFREDPEYYHELGPTDVEIEAKVWGVGFRDVFLALGRLDEDDFGADCAGVVTRIGAEVQSVRVGDRVYSVSFEEACAVVIPGMTALQSLIEVARLHKGEKVLIHSASGGTGQLALQIAQMVGAEIFATVGYDHKKQLLIEDFAKNALFAGIDLHHIVKDVNRKELAHKLLQKTMDLAKDGHIRAPKPLHVYDVDSVEGAFRYLASGKNTGRIVIRVDSSTIVQV</sequence>
<dbReference type="EMBL" id="JAPESX010001686">
    <property type="protein sequence ID" value="KAJ8112206.1"/>
    <property type="molecule type" value="Genomic_DNA"/>
</dbReference>
<comment type="caution">
    <text evidence="1">The sequence shown here is derived from an EMBL/GenBank/DDBJ whole genome shotgun (WGS) entry which is preliminary data.</text>
</comment>